<dbReference type="OrthoDB" id="8794104at2"/>
<evidence type="ECO:0000313" key="1">
    <source>
        <dbReference type="EMBL" id="RWX01412.1"/>
    </source>
</evidence>
<evidence type="ECO:0008006" key="3">
    <source>
        <dbReference type="Google" id="ProtNLM"/>
    </source>
</evidence>
<gene>
    <name evidence="1" type="ORF">EPI11_05500</name>
</gene>
<dbReference type="RefSeq" id="WP_128388949.1">
    <property type="nucleotide sequence ID" value="NZ_SBII01000003.1"/>
</dbReference>
<organism evidence="1 2">
    <name type="scientific">Flavobacterium cerinum</name>
    <dbReference type="NCBI Taxonomy" id="2502784"/>
    <lineage>
        <taxon>Bacteria</taxon>
        <taxon>Pseudomonadati</taxon>
        <taxon>Bacteroidota</taxon>
        <taxon>Flavobacteriia</taxon>
        <taxon>Flavobacteriales</taxon>
        <taxon>Flavobacteriaceae</taxon>
        <taxon>Flavobacterium</taxon>
    </lineage>
</organism>
<sequence>MEKYLKPLYDFLAKGEWYLEEPEFINLQYEIVDEMEADKIGFDAIENILELMEKNPLVEFGTPGPLTHFIEKFYKERQEDYVNLLKKSVKDKPTVHTVWLLNRVINENKKQELIGILNSISKDKEIKQEIRDVANNFLEYHQNK</sequence>
<proteinExistence type="predicted"/>
<dbReference type="Proteomes" id="UP000287527">
    <property type="component" value="Unassembled WGS sequence"/>
</dbReference>
<keyword evidence="2" id="KW-1185">Reference proteome</keyword>
<accession>A0A444HCK4</accession>
<reference evidence="1 2" key="1">
    <citation type="submission" date="2019-01" db="EMBL/GenBank/DDBJ databases">
        <title>Flavobacterium sp. nov.,isolated from freshwater.</title>
        <authorList>
            <person name="Zhang R."/>
            <person name="Du Z.-J."/>
        </authorList>
    </citation>
    <scope>NUCLEOTIDE SEQUENCE [LARGE SCALE GENOMIC DNA]</scope>
    <source>
        <strain evidence="1 2">1E403</strain>
    </source>
</reference>
<name>A0A444HCK4_9FLAO</name>
<dbReference type="EMBL" id="SBII01000003">
    <property type="protein sequence ID" value="RWX01412.1"/>
    <property type="molecule type" value="Genomic_DNA"/>
</dbReference>
<protein>
    <recommendedName>
        <fullName evidence="3">HEAT repeat domain-containing protein</fullName>
    </recommendedName>
</protein>
<dbReference type="AlphaFoldDB" id="A0A444HCK4"/>
<comment type="caution">
    <text evidence="1">The sequence shown here is derived from an EMBL/GenBank/DDBJ whole genome shotgun (WGS) entry which is preliminary data.</text>
</comment>
<evidence type="ECO:0000313" key="2">
    <source>
        <dbReference type="Proteomes" id="UP000287527"/>
    </source>
</evidence>